<evidence type="ECO:0000256" key="10">
    <source>
        <dbReference type="HAMAP-Rule" id="MF_00815"/>
    </source>
</evidence>
<dbReference type="PANTHER" id="PTHR11693">
    <property type="entry name" value="ATP SYNTHASE GAMMA CHAIN"/>
    <property type="match status" value="1"/>
</dbReference>
<evidence type="ECO:0000256" key="2">
    <source>
        <dbReference type="ARBA" id="ARBA00004170"/>
    </source>
</evidence>
<dbReference type="NCBIfam" id="TIGR01146">
    <property type="entry name" value="ATPsyn_F1gamma"/>
    <property type="match status" value="1"/>
</dbReference>
<dbReference type="InterPro" id="IPR035968">
    <property type="entry name" value="ATP_synth_F1_ATPase_gsu"/>
</dbReference>
<evidence type="ECO:0000313" key="11">
    <source>
        <dbReference type="EMBL" id="MBB2146698.1"/>
    </source>
</evidence>
<comment type="subunit">
    <text evidence="10">F-type ATPases have 2 components, CF(1) - the catalytic core - and CF(0) - the membrane proton channel. CF(1) has five subunits: alpha(3), beta(3), gamma(1), delta(1), epsilon(1). CF(0) has three main subunits: a, b and c.</text>
</comment>
<evidence type="ECO:0000256" key="3">
    <source>
        <dbReference type="ARBA" id="ARBA00007681"/>
    </source>
</evidence>
<proteinExistence type="inferred from homology"/>
<dbReference type="InterPro" id="IPR000131">
    <property type="entry name" value="ATP_synth_F1_gsu"/>
</dbReference>
<keyword evidence="5 10" id="KW-0375">Hydrogen ion transport</keyword>
<dbReference type="EMBL" id="WNXD01000002">
    <property type="protein sequence ID" value="MBB2146698.1"/>
    <property type="molecule type" value="Genomic_DNA"/>
</dbReference>
<evidence type="ECO:0000256" key="8">
    <source>
        <dbReference type="ARBA" id="ARBA00023196"/>
    </source>
</evidence>
<evidence type="ECO:0000256" key="1">
    <source>
        <dbReference type="ARBA" id="ARBA00003456"/>
    </source>
</evidence>
<keyword evidence="9 10" id="KW-0066">ATP synthesis</keyword>
<evidence type="ECO:0000313" key="12">
    <source>
        <dbReference type="Proteomes" id="UP000601055"/>
    </source>
</evidence>
<dbReference type="GO" id="GO:0045259">
    <property type="term" value="C:proton-transporting ATP synthase complex"/>
    <property type="evidence" value="ECO:0007669"/>
    <property type="project" value="UniProtKB-KW"/>
</dbReference>
<dbReference type="PRINTS" id="PR00126">
    <property type="entry name" value="ATPASEGAMMA"/>
</dbReference>
<evidence type="ECO:0000256" key="9">
    <source>
        <dbReference type="ARBA" id="ARBA00023310"/>
    </source>
</evidence>
<dbReference type="Pfam" id="PF00231">
    <property type="entry name" value="ATP-synt"/>
    <property type="match status" value="1"/>
</dbReference>
<dbReference type="PROSITE" id="PS00153">
    <property type="entry name" value="ATPASE_GAMMA"/>
    <property type="match status" value="1"/>
</dbReference>
<dbReference type="GO" id="GO:0042777">
    <property type="term" value="P:proton motive force-driven plasma membrane ATP synthesis"/>
    <property type="evidence" value="ECO:0007669"/>
    <property type="project" value="UniProtKB-UniRule"/>
</dbReference>
<comment type="similarity">
    <text evidence="3 10">Belongs to the ATPase gamma chain family.</text>
</comment>
<comment type="function">
    <text evidence="1 10">Produces ATP from ADP in the presence of a proton gradient across the membrane. The gamma chain is believed to be important in regulating ATPase activity and the flow of protons through the CF(0) complex.</text>
</comment>
<keyword evidence="7 10" id="KW-0472">Membrane</keyword>
<dbReference type="Proteomes" id="UP000601055">
    <property type="component" value="Unassembled WGS sequence"/>
</dbReference>
<reference evidence="11" key="1">
    <citation type="submission" date="2019-11" db="EMBL/GenBank/DDBJ databases">
        <title>Description of Pedobacter sp. LMG 31464T.</title>
        <authorList>
            <person name="Carlier A."/>
            <person name="Qi S."/>
            <person name="Vandamme P."/>
        </authorList>
    </citation>
    <scope>NUCLEOTIDE SEQUENCE</scope>
    <source>
        <strain evidence="11">LMG 31464</strain>
    </source>
</reference>
<keyword evidence="12" id="KW-1185">Reference proteome</keyword>
<protein>
    <recommendedName>
        <fullName evidence="10">ATP synthase gamma chain</fullName>
    </recommendedName>
    <alternativeName>
        <fullName evidence="10">ATP synthase F1 sector gamma subunit</fullName>
    </alternativeName>
    <alternativeName>
        <fullName evidence="10">F-ATPase gamma subunit</fullName>
    </alternativeName>
</protein>
<dbReference type="RefSeq" id="WP_182923339.1">
    <property type="nucleotide sequence ID" value="NZ_WNXD01000002.1"/>
</dbReference>
<dbReference type="SUPFAM" id="SSF52943">
    <property type="entry name" value="ATP synthase (F1-ATPase), gamma subunit"/>
    <property type="match status" value="1"/>
</dbReference>
<dbReference type="GO" id="GO:0005886">
    <property type="term" value="C:plasma membrane"/>
    <property type="evidence" value="ECO:0007669"/>
    <property type="project" value="UniProtKB-SubCell"/>
</dbReference>
<dbReference type="HAMAP" id="MF_00815">
    <property type="entry name" value="ATP_synth_gamma_bact"/>
    <property type="match status" value="1"/>
</dbReference>
<comment type="subcellular location">
    <subcellularLocation>
        <location evidence="10">Cell membrane</location>
        <topology evidence="10">Peripheral membrane protein</topology>
    </subcellularLocation>
    <subcellularLocation>
        <location evidence="2">Membrane</location>
        <topology evidence="2">Peripheral membrane protein</topology>
    </subcellularLocation>
</comment>
<sequence length="293" mass="32197">MANLKEVRIRISSVQSTQQITKAMKMVSAAKLKRATNAIVALRPYATKLKEILGNLSASLEGASSPFIQEREPNKVLIVIVSSNRGLAGAFNMNVIKATNNLIAEKYSDQLKNGNVSIVAIGKKAQDFYEKRNYKVVGNNNEVYSALTFENVTKITDAIMASFEKEEFDRVELVYNRFKNAAVQILTTEQLLPLPKTETDEAVKASNVDYILEPNQEEIVTQLIPKSIKTQLYKAVLDSHASEHGARMTSMDKATENAGDLIKALKLAYNQARQAAITTELTEIVSGAAALNG</sequence>
<dbReference type="PANTHER" id="PTHR11693:SF22">
    <property type="entry name" value="ATP SYNTHASE SUBUNIT GAMMA, MITOCHONDRIAL"/>
    <property type="match status" value="1"/>
</dbReference>
<organism evidence="11 12">
    <name type="scientific">Pedobacter planticolens</name>
    <dbReference type="NCBI Taxonomy" id="2679964"/>
    <lineage>
        <taxon>Bacteria</taxon>
        <taxon>Pseudomonadati</taxon>
        <taxon>Bacteroidota</taxon>
        <taxon>Sphingobacteriia</taxon>
        <taxon>Sphingobacteriales</taxon>
        <taxon>Sphingobacteriaceae</taxon>
        <taxon>Pedobacter</taxon>
    </lineage>
</organism>
<keyword evidence="6 10" id="KW-0406">Ion transport</keyword>
<dbReference type="Gene3D" id="3.40.1380.10">
    <property type="match status" value="1"/>
</dbReference>
<accession>A0A923IWA5</accession>
<dbReference type="GO" id="GO:0046933">
    <property type="term" value="F:proton-transporting ATP synthase activity, rotational mechanism"/>
    <property type="evidence" value="ECO:0007669"/>
    <property type="project" value="UniProtKB-UniRule"/>
</dbReference>
<evidence type="ECO:0000256" key="5">
    <source>
        <dbReference type="ARBA" id="ARBA00022781"/>
    </source>
</evidence>
<dbReference type="InterPro" id="IPR023632">
    <property type="entry name" value="ATP_synth_F1_gsu_CS"/>
</dbReference>
<dbReference type="AlphaFoldDB" id="A0A923IWA5"/>
<comment type="caution">
    <text evidence="11">The sequence shown here is derived from an EMBL/GenBank/DDBJ whole genome shotgun (WGS) entry which is preliminary data.</text>
</comment>
<keyword evidence="8 10" id="KW-0139">CF(1)</keyword>
<dbReference type="CDD" id="cd12151">
    <property type="entry name" value="F1-ATPase_gamma"/>
    <property type="match status" value="1"/>
</dbReference>
<evidence type="ECO:0000256" key="4">
    <source>
        <dbReference type="ARBA" id="ARBA00022448"/>
    </source>
</evidence>
<keyword evidence="10" id="KW-1003">Cell membrane</keyword>
<keyword evidence="4 10" id="KW-0813">Transport</keyword>
<gene>
    <name evidence="10 11" type="primary">atpG</name>
    <name evidence="11" type="ORF">GM921_14435</name>
</gene>
<dbReference type="Gene3D" id="1.10.287.80">
    <property type="entry name" value="ATP synthase, gamma subunit, helix hairpin domain"/>
    <property type="match status" value="1"/>
</dbReference>
<name>A0A923IWA5_9SPHI</name>
<dbReference type="GO" id="GO:0005524">
    <property type="term" value="F:ATP binding"/>
    <property type="evidence" value="ECO:0007669"/>
    <property type="project" value="UniProtKB-UniRule"/>
</dbReference>
<evidence type="ECO:0000256" key="7">
    <source>
        <dbReference type="ARBA" id="ARBA00023136"/>
    </source>
</evidence>
<evidence type="ECO:0000256" key="6">
    <source>
        <dbReference type="ARBA" id="ARBA00023065"/>
    </source>
</evidence>